<dbReference type="Proteomes" id="UP000275777">
    <property type="component" value="Chromosome"/>
</dbReference>
<evidence type="ECO:0000313" key="1">
    <source>
        <dbReference type="EMBL" id="VEB40857.1"/>
    </source>
</evidence>
<dbReference type="AlphaFoldDB" id="A0A3S4LF46"/>
<dbReference type="EMBL" id="LR134182">
    <property type="protein sequence ID" value="VEB40857.1"/>
    <property type="molecule type" value="Genomic_DNA"/>
</dbReference>
<proteinExistence type="predicted"/>
<protein>
    <submittedName>
        <fullName evidence="1">Uncharacterized protein</fullName>
    </submittedName>
</protein>
<sequence length="48" mass="5351">MKSALLQRLLAALSLAACLGYFLVLALRPDWLSGCVAGLRCPSCWRWR</sequence>
<evidence type="ECO:0000313" key="2">
    <source>
        <dbReference type="Proteomes" id="UP000275777"/>
    </source>
</evidence>
<accession>A0A3S4LF46</accession>
<organism evidence="1 2">
    <name type="scientific">Chromobacterium violaceum</name>
    <dbReference type="NCBI Taxonomy" id="536"/>
    <lineage>
        <taxon>Bacteria</taxon>
        <taxon>Pseudomonadati</taxon>
        <taxon>Pseudomonadota</taxon>
        <taxon>Betaproteobacteria</taxon>
        <taxon>Neisseriales</taxon>
        <taxon>Chromobacteriaceae</taxon>
        <taxon>Chromobacterium</taxon>
    </lineage>
</organism>
<reference evidence="1 2" key="1">
    <citation type="submission" date="2018-12" db="EMBL/GenBank/DDBJ databases">
        <authorList>
            <consortium name="Pathogen Informatics"/>
        </authorList>
    </citation>
    <scope>NUCLEOTIDE SEQUENCE [LARGE SCALE GENOMIC DNA]</scope>
    <source>
        <strain evidence="1 2">NCTC9695</strain>
    </source>
</reference>
<name>A0A3S4LF46_CHRVL</name>
<gene>
    <name evidence="1" type="ORF">NCTC9695_01260</name>
</gene>